<dbReference type="Proteomes" id="UP001057868">
    <property type="component" value="Unassembled WGS sequence"/>
</dbReference>
<evidence type="ECO:0000256" key="7">
    <source>
        <dbReference type="SAM" id="Phobius"/>
    </source>
</evidence>
<dbReference type="InterPro" id="IPR036890">
    <property type="entry name" value="HATPase_C_sf"/>
</dbReference>
<dbReference type="Pfam" id="PF02518">
    <property type="entry name" value="HATPase_c"/>
    <property type="match status" value="1"/>
</dbReference>
<dbReference type="Gene3D" id="3.30.565.10">
    <property type="entry name" value="Histidine kinase-like ATPase, C-terminal domain"/>
    <property type="match status" value="1"/>
</dbReference>
<feature type="transmembrane region" description="Helical" evidence="7">
    <location>
        <begin position="21"/>
        <end position="37"/>
    </location>
</feature>
<comment type="catalytic activity">
    <reaction evidence="1">
        <text>ATP + protein L-histidine = ADP + protein N-phospho-L-histidine.</text>
        <dbReference type="EC" id="2.7.13.3"/>
    </reaction>
</comment>
<dbReference type="CDD" id="cd16917">
    <property type="entry name" value="HATPase_UhpB-NarQ-NarX-like"/>
    <property type="match status" value="1"/>
</dbReference>
<dbReference type="EMBL" id="BQXY01000006">
    <property type="protein sequence ID" value="GKU26660.1"/>
    <property type="molecule type" value="Genomic_DNA"/>
</dbReference>
<organism evidence="9 10">
    <name type="scientific">Clostridium folliculivorans</name>
    <dbReference type="NCBI Taxonomy" id="2886038"/>
    <lineage>
        <taxon>Bacteria</taxon>
        <taxon>Bacillati</taxon>
        <taxon>Bacillota</taxon>
        <taxon>Clostridia</taxon>
        <taxon>Eubacteriales</taxon>
        <taxon>Clostridiaceae</taxon>
        <taxon>Clostridium</taxon>
    </lineage>
</organism>
<dbReference type="EC" id="2.7.13.3" evidence="2"/>
<proteinExistence type="predicted"/>
<dbReference type="InterPro" id="IPR003594">
    <property type="entry name" value="HATPase_dom"/>
</dbReference>
<reference evidence="9" key="1">
    <citation type="journal article" date="2023" name="Int. J. Syst. Evol. Microbiol.">
        <title>&lt;i&gt;Clostridium folliculivorans&lt;/i&gt; sp. nov., isolated from soil samples of an organic paddy in Japan.</title>
        <authorList>
            <person name="Tazawa J."/>
            <person name="Kobayashi H."/>
            <person name="Tanizawa Y."/>
            <person name="Uchino A."/>
            <person name="Tanaka F."/>
            <person name="Urashima Y."/>
            <person name="Miura S."/>
            <person name="Sakamoto M."/>
            <person name="Ohkuma M."/>
            <person name="Tohno M."/>
        </authorList>
    </citation>
    <scope>NUCLEOTIDE SEQUENCE</scope>
    <source>
        <strain evidence="9">D1-1</strain>
    </source>
</reference>
<evidence type="ECO:0000256" key="5">
    <source>
        <dbReference type="ARBA" id="ARBA00023012"/>
    </source>
</evidence>
<keyword evidence="7" id="KW-1133">Transmembrane helix</keyword>
<feature type="transmembrane region" description="Helical" evidence="7">
    <location>
        <begin position="73"/>
        <end position="91"/>
    </location>
</feature>
<keyword evidence="3" id="KW-0808">Transferase</keyword>
<dbReference type="SMART" id="SM00387">
    <property type="entry name" value="HATPase_c"/>
    <property type="match status" value="1"/>
</dbReference>
<feature type="transmembrane region" description="Helical" evidence="7">
    <location>
        <begin position="121"/>
        <end position="141"/>
    </location>
</feature>
<dbReference type="InterPro" id="IPR050482">
    <property type="entry name" value="Sensor_HK_TwoCompSys"/>
</dbReference>
<evidence type="ECO:0000256" key="2">
    <source>
        <dbReference type="ARBA" id="ARBA00012438"/>
    </source>
</evidence>
<keyword evidence="7" id="KW-0812">Transmembrane</keyword>
<dbReference type="GO" id="GO:0000155">
    <property type="term" value="F:phosphorelay sensor kinase activity"/>
    <property type="evidence" value="ECO:0007669"/>
    <property type="project" value="InterPro"/>
</dbReference>
<keyword evidence="4 9" id="KW-0418">Kinase</keyword>
<dbReference type="SUPFAM" id="SSF55874">
    <property type="entry name" value="ATPase domain of HSP90 chaperone/DNA topoisomerase II/histidine kinase"/>
    <property type="match status" value="1"/>
</dbReference>
<keyword evidence="7" id="KW-0472">Membrane</keyword>
<feature type="coiled-coil region" evidence="6">
    <location>
        <begin position="243"/>
        <end position="277"/>
    </location>
</feature>
<dbReference type="Gene3D" id="1.20.5.1930">
    <property type="match status" value="1"/>
</dbReference>
<dbReference type="PROSITE" id="PS50109">
    <property type="entry name" value="HIS_KIN"/>
    <property type="match status" value="1"/>
</dbReference>
<evidence type="ECO:0000313" key="9">
    <source>
        <dbReference type="EMBL" id="GKU26660.1"/>
    </source>
</evidence>
<keyword evidence="5" id="KW-0902">Two-component regulatory system</keyword>
<evidence type="ECO:0000256" key="6">
    <source>
        <dbReference type="SAM" id="Coils"/>
    </source>
</evidence>
<dbReference type="InterPro" id="IPR011712">
    <property type="entry name" value="Sig_transdc_His_kin_sub3_dim/P"/>
</dbReference>
<evidence type="ECO:0000256" key="3">
    <source>
        <dbReference type="ARBA" id="ARBA00022679"/>
    </source>
</evidence>
<dbReference type="GO" id="GO:0016020">
    <property type="term" value="C:membrane"/>
    <property type="evidence" value="ECO:0007669"/>
    <property type="project" value="InterPro"/>
</dbReference>
<evidence type="ECO:0000259" key="8">
    <source>
        <dbReference type="PROSITE" id="PS50109"/>
    </source>
</evidence>
<name>A0A9W5Y512_9CLOT</name>
<dbReference type="InterPro" id="IPR005467">
    <property type="entry name" value="His_kinase_dom"/>
</dbReference>
<evidence type="ECO:0000256" key="1">
    <source>
        <dbReference type="ARBA" id="ARBA00000085"/>
    </source>
</evidence>
<comment type="caution">
    <text evidence="9">The sequence shown here is derived from an EMBL/GenBank/DDBJ whole genome shotgun (WGS) entry which is preliminary data.</text>
</comment>
<protein>
    <recommendedName>
        <fullName evidence="2">histidine kinase</fullName>
        <ecNumber evidence="2">2.7.13.3</ecNumber>
    </recommendedName>
</protein>
<dbReference type="Pfam" id="PF07730">
    <property type="entry name" value="HisKA_3"/>
    <property type="match status" value="1"/>
</dbReference>
<evidence type="ECO:0000313" key="10">
    <source>
        <dbReference type="Proteomes" id="UP001057868"/>
    </source>
</evidence>
<dbReference type="PANTHER" id="PTHR24421">
    <property type="entry name" value="NITRATE/NITRITE SENSOR PROTEIN NARX-RELATED"/>
    <property type="match status" value="1"/>
</dbReference>
<feature type="transmembrane region" description="Helical" evidence="7">
    <location>
        <begin position="147"/>
        <end position="167"/>
    </location>
</feature>
<dbReference type="PANTHER" id="PTHR24421:SF55">
    <property type="entry name" value="SENSOR HISTIDINE KINASE YDFH"/>
    <property type="match status" value="1"/>
</dbReference>
<feature type="domain" description="Histidine kinase" evidence="8">
    <location>
        <begin position="307"/>
        <end position="397"/>
    </location>
</feature>
<keyword evidence="6" id="KW-0175">Coiled coil</keyword>
<accession>A0A9W5Y512</accession>
<dbReference type="AlphaFoldDB" id="A0A9W5Y512"/>
<sequence>MRNMFKSTFTPDSDETIFPKTPIVVGIILIYLSTVFVPNSHNLHLNEVIGITIVMMIQLFVFWFSSNIFKNKYWLYFVIQGIITFDYAIIAPEAYKTIVLGLTPLFIIQSMIVYTNAIKVVGIAISFYSIFSCTIIILNGVRELVQSFPLLIVITIAMRAYSIIFFNQVKLRIQSQKVSQELALAYEKVEELTLINERQRVARDLHDTLSQGIAGTIMQLDAVNANLNNNNVKRAQEIVQKAMEHARKTLADSRLVIDDLRAQTNKKMGLKEALEKEISSFKGMSSTSITSSFILDYDISENISKHILYVVREGLNNIARHAEAENAVIEVRENEHQINISISDDGIGFDVKLLDRLFGHYGIIGMTERVKAIKGKIKIKSRRKAGTNINIIIPIEKGITDENE</sequence>
<gene>
    <name evidence="9" type="ORF">CFOLD11_34870</name>
</gene>
<keyword evidence="10" id="KW-1185">Reference proteome</keyword>
<feature type="transmembrane region" description="Helical" evidence="7">
    <location>
        <begin position="43"/>
        <end position="64"/>
    </location>
</feature>
<evidence type="ECO:0000256" key="4">
    <source>
        <dbReference type="ARBA" id="ARBA00022777"/>
    </source>
</evidence>
<dbReference type="GO" id="GO:0046983">
    <property type="term" value="F:protein dimerization activity"/>
    <property type="evidence" value="ECO:0007669"/>
    <property type="project" value="InterPro"/>
</dbReference>